<name>A0AAD8T7E6_LOLMU</name>
<accession>A0AAD8T7E6</accession>
<proteinExistence type="predicted"/>
<evidence type="ECO:0000313" key="2">
    <source>
        <dbReference type="Proteomes" id="UP001231189"/>
    </source>
</evidence>
<comment type="caution">
    <text evidence="1">The sequence shown here is derived from an EMBL/GenBank/DDBJ whole genome shotgun (WGS) entry which is preliminary data.</text>
</comment>
<protein>
    <submittedName>
        <fullName evidence="1">Uncharacterized protein</fullName>
    </submittedName>
</protein>
<reference evidence="1" key="1">
    <citation type="submission" date="2023-07" db="EMBL/GenBank/DDBJ databases">
        <title>A chromosome-level genome assembly of Lolium multiflorum.</title>
        <authorList>
            <person name="Chen Y."/>
            <person name="Copetti D."/>
            <person name="Kolliker R."/>
            <person name="Studer B."/>
        </authorList>
    </citation>
    <scope>NUCLEOTIDE SEQUENCE</scope>
    <source>
        <strain evidence="1">02402/16</strain>
        <tissue evidence="1">Leaf</tissue>
    </source>
</reference>
<organism evidence="1 2">
    <name type="scientific">Lolium multiflorum</name>
    <name type="common">Italian ryegrass</name>
    <name type="synonym">Lolium perenne subsp. multiflorum</name>
    <dbReference type="NCBI Taxonomy" id="4521"/>
    <lineage>
        <taxon>Eukaryota</taxon>
        <taxon>Viridiplantae</taxon>
        <taxon>Streptophyta</taxon>
        <taxon>Embryophyta</taxon>
        <taxon>Tracheophyta</taxon>
        <taxon>Spermatophyta</taxon>
        <taxon>Magnoliopsida</taxon>
        <taxon>Liliopsida</taxon>
        <taxon>Poales</taxon>
        <taxon>Poaceae</taxon>
        <taxon>BOP clade</taxon>
        <taxon>Pooideae</taxon>
        <taxon>Poodae</taxon>
        <taxon>Poeae</taxon>
        <taxon>Poeae Chloroplast Group 2 (Poeae type)</taxon>
        <taxon>Loliodinae</taxon>
        <taxon>Loliinae</taxon>
        <taxon>Lolium</taxon>
    </lineage>
</organism>
<dbReference type="Proteomes" id="UP001231189">
    <property type="component" value="Unassembled WGS sequence"/>
</dbReference>
<gene>
    <name evidence="1" type="ORF">QYE76_038119</name>
</gene>
<dbReference type="EMBL" id="JAUUTY010000002">
    <property type="protein sequence ID" value="KAK1677271.1"/>
    <property type="molecule type" value="Genomic_DNA"/>
</dbReference>
<evidence type="ECO:0000313" key="1">
    <source>
        <dbReference type="EMBL" id="KAK1677271.1"/>
    </source>
</evidence>
<dbReference type="AlphaFoldDB" id="A0AAD8T7E6"/>
<keyword evidence="2" id="KW-1185">Reference proteome</keyword>
<sequence length="183" mass="19825">MSPGHFVEALSLSRMRLSQMDGGTHYSLEYAESDTVDPNATFSPDSTPRGSGAFRFSDLNTSPDLCHRVPGSNAGHVTDGTGLPSSLFSGDSRSAHQVFSSVFGVSMGDEDDAEDEEGEEVLIDADIGVTTTKKRKKPTASTHGPRWKALEDECLINSFKVVSFCPITGANQTPDKYYRRLLD</sequence>